<organism evidence="2 3">
    <name type="scientific">Antricoccus suffuscus</name>
    <dbReference type="NCBI Taxonomy" id="1629062"/>
    <lineage>
        <taxon>Bacteria</taxon>
        <taxon>Bacillati</taxon>
        <taxon>Actinomycetota</taxon>
        <taxon>Actinomycetes</taxon>
        <taxon>Geodermatophilales</taxon>
        <taxon>Antricoccaceae</taxon>
        <taxon>Antricoccus</taxon>
    </lineage>
</organism>
<keyword evidence="3" id="KW-1185">Reference proteome</keyword>
<sequence length="181" mass="19734">MITEKRNRAVTSEGYVRVRPTWRGRRLQQMNGAGFGRICGWLLGAFIGVLVMLAISRELNPFVLVLGVALSSTLGCVIGHVLGTRIWAMVRPEIDALNPREVPAEDLRAGQWVMTVNDGTERAIEVRGTPERVLDPRAAVSDQPADTVSVPVSTGRPIVVPADFRLTVIDLATPVDPQELS</sequence>
<keyword evidence="1" id="KW-1133">Transmembrane helix</keyword>
<evidence type="ECO:0000313" key="2">
    <source>
        <dbReference type="EMBL" id="PRZ29279.1"/>
    </source>
</evidence>
<evidence type="ECO:0000256" key="1">
    <source>
        <dbReference type="SAM" id="Phobius"/>
    </source>
</evidence>
<feature type="transmembrane region" description="Helical" evidence="1">
    <location>
        <begin position="35"/>
        <end position="56"/>
    </location>
</feature>
<keyword evidence="1" id="KW-0812">Transmembrane</keyword>
<dbReference type="Proteomes" id="UP000237752">
    <property type="component" value="Unassembled WGS sequence"/>
</dbReference>
<dbReference type="AlphaFoldDB" id="A0A2T0YYU8"/>
<dbReference type="EMBL" id="PVUE01000034">
    <property type="protein sequence ID" value="PRZ29279.1"/>
    <property type="molecule type" value="Genomic_DNA"/>
</dbReference>
<reference evidence="2 3" key="1">
    <citation type="submission" date="2018-03" db="EMBL/GenBank/DDBJ databases">
        <title>Genomic Encyclopedia of Archaeal and Bacterial Type Strains, Phase II (KMG-II): from individual species to whole genera.</title>
        <authorList>
            <person name="Goeker M."/>
        </authorList>
    </citation>
    <scope>NUCLEOTIDE SEQUENCE [LARGE SCALE GENOMIC DNA]</scope>
    <source>
        <strain evidence="2 3">DSM 100065</strain>
    </source>
</reference>
<name>A0A2T0YYU8_9ACTN</name>
<proteinExistence type="predicted"/>
<protein>
    <submittedName>
        <fullName evidence="2">Uncharacterized protein</fullName>
    </submittedName>
</protein>
<accession>A0A2T0YYU8</accession>
<keyword evidence="1" id="KW-0472">Membrane</keyword>
<gene>
    <name evidence="2" type="ORF">CLV47_13419</name>
</gene>
<comment type="caution">
    <text evidence="2">The sequence shown here is derived from an EMBL/GenBank/DDBJ whole genome shotgun (WGS) entry which is preliminary data.</text>
</comment>
<feature type="transmembrane region" description="Helical" evidence="1">
    <location>
        <begin position="62"/>
        <end position="82"/>
    </location>
</feature>
<dbReference type="OrthoDB" id="5187707at2"/>
<evidence type="ECO:0000313" key="3">
    <source>
        <dbReference type="Proteomes" id="UP000237752"/>
    </source>
</evidence>
<dbReference type="RefSeq" id="WP_106351186.1">
    <property type="nucleotide sequence ID" value="NZ_PVUE01000034.1"/>
</dbReference>